<feature type="region of interest" description="Disordered" evidence="1">
    <location>
        <begin position="96"/>
        <end position="183"/>
    </location>
</feature>
<reference evidence="2 3" key="1">
    <citation type="submission" date="2024-02" db="EMBL/GenBank/DDBJ databases">
        <authorList>
            <person name="Chen Y."/>
            <person name="Shah S."/>
            <person name="Dougan E. K."/>
            <person name="Thang M."/>
            <person name="Chan C."/>
        </authorList>
    </citation>
    <scope>NUCLEOTIDE SEQUENCE [LARGE SCALE GENOMIC DNA]</scope>
</reference>
<dbReference type="Proteomes" id="UP001642464">
    <property type="component" value="Unassembled WGS sequence"/>
</dbReference>
<evidence type="ECO:0000256" key="1">
    <source>
        <dbReference type="SAM" id="MobiDB-lite"/>
    </source>
</evidence>
<evidence type="ECO:0008006" key="4">
    <source>
        <dbReference type="Google" id="ProtNLM"/>
    </source>
</evidence>
<comment type="caution">
    <text evidence="2">The sequence shown here is derived from an EMBL/GenBank/DDBJ whole genome shotgun (WGS) entry which is preliminary data.</text>
</comment>
<name>A0ABP0PB04_9DINO</name>
<feature type="compositionally biased region" description="Basic and acidic residues" evidence="1">
    <location>
        <begin position="161"/>
        <end position="171"/>
    </location>
</feature>
<feature type="non-terminal residue" evidence="2">
    <location>
        <position position="183"/>
    </location>
</feature>
<keyword evidence="3" id="KW-1185">Reference proteome</keyword>
<accession>A0ABP0PB04</accession>
<feature type="region of interest" description="Disordered" evidence="1">
    <location>
        <begin position="1"/>
        <end position="48"/>
    </location>
</feature>
<feature type="compositionally biased region" description="Basic and acidic residues" evidence="1">
    <location>
        <begin position="1"/>
        <end position="44"/>
    </location>
</feature>
<proteinExistence type="predicted"/>
<evidence type="ECO:0000313" key="3">
    <source>
        <dbReference type="Proteomes" id="UP001642464"/>
    </source>
</evidence>
<sequence>METQRERPQQRARDQREQMADREAPERPQGQRRDRQGTRGDQRQNMRAMAQLQNRVWAELSASQQQHVKNAIESWQATQSEEQLNRMRERYRRDIGARFDEMEGQRRPAQDRRSGQADLAPLESWISSLPEEAQQRVRTRLSQVPPERLEALVERLNAMSPEDRDRLRERLSQSPRRGAQQER</sequence>
<feature type="compositionally biased region" description="Basic and acidic residues" evidence="1">
    <location>
        <begin position="96"/>
        <end position="115"/>
    </location>
</feature>
<organism evidence="2 3">
    <name type="scientific">Durusdinium trenchii</name>
    <dbReference type="NCBI Taxonomy" id="1381693"/>
    <lineage>
        <taxon>Eukaryota</taxon>
        <taxon>Sar</taxon>
        <taxon>Alveolata</taxon>
        <taxon>Dinophyceae</taxon>
        <taxon>Suessiales</taxon>
        <taxon>Symbiodiniaceae</taxon>
        <taxon>Durusdinium</taxon>
    </lineage>
</organism>
<protein>
    <recommendedName>
        <fullName evidence="4">DUF3106 domain-containing protein</fullName>
    </recommendedName>
</protein>
<dbReference type="EMBL" id="CAXAMM010034484">
    <property type="protein sequence ID" value="CAK9072961.1"/>
    <property type="molecule type" value="Genomic_DNA"/>
</dbReference>
<gene>
    <name evidence="2" type="ORF">SCF082_LOCUS35810</name>
</gene>
<evidence type="ECO:0000313" key="2">
    <source>
        <dbReference type="EMBL" id="CAK9072961.1"/>
    </source>
</evidence>